<name>A0A7K0DS04_9NOCA</name>
<dbReference type="Proteomes" id="UP000431401">
    <property type="component" value="Unassembled WGS sequence"/>
</dbReference>
<protein>
    <submittedName>
        <fullName evidence="1">Uncharacterized protein</fullName>
    </submittedName>
</protein>
<dbReference type="RefSeq" id="WP_153344655.1">
    <property type="nucleotide sequence ID" value="NZ_WEGI01000009.1"/>
</dbReference>
<proteinExistence type="predicted"/>
<keyword evidence="2" id="KW-1185">Reference proteome</keyword>
<gene>
    <name evidence="1" type="ORF">NRB56_41340</name>
</gene>
<comment type="caution">
    <text evidence="1">The sequence shown here is derived from an EMBL/GenBank/DDBJ whole genome shotgun (WGS) entry which is preliminary data.</text>
</comment>
<accession>A0A7K0DS04</accession>
<dbReference type="EMBL" id="WEGI01000009">
    <property type="protein sequence ID" value="MQY28550.1"/>
    <property type="molecule type" value="Genomic_DNA"/>
</dbReference>
<evidence type="ECO:0000313" key="1">
    <source>
        <dbReference type="EMBL" id="MQY28550.1"/>
    </source>
</evidence>
<evidence type="ECO:0000313" key="2">
    <source>
        <dbReference type="Proteomes" id="UP000431401"/>
    </source>
</evidence>
<dbReference type="OrthoDB" id="3747467at2"/>
<dbReference type="AlphaFoldDB" id="A0A7K0DS04"/>
<reference evidence="1 2" key="1">
    <citation type="submission" date="2019-10" db="EMBL/GenBank/DDBJ databases">
        <title>Nocardia macrotermitis sp. nov. and Nocardia aurantia sp. nov., isolated from the gut of fungus growing-termite Macrotermes natalensis.</title>
        <authorList>
            <person name="Benndorf R."/>
            <person name="Schwitalla J."/>
            <person name="Martin K."/>
            <person name="De Beer W."/>
            <person name="Kaster A.-K."/>
            <person name="Vollmers J."/>
            <person name="Poulsen M."/>
            <person name="Beemelmanns C."/>
        </authorList>
    </citation>
    <scope>NUCLEOTIDE SEQUENCE [LARGE SCALE GENOMIC DNA]</scope>
    <source>
        <strain evidence="1 2">RB56</strain>
    </source>
</reference>
<sequence length="374" mass="40176">MRQSAGQARLVWIDYADFGARFIAEAVTPERIEAAVADMTGRGITIGPFSVGPLAGFVAEGKVGKPVIVRGGPQVEFGVRLPASLLVTITLGGQQFRVEAIVDIALTLHARAADPLLIVIDIPPVEPGDVGFTVRAQAIGGVLALLLEPITVLVQREVAARVNGMLDDPQTRRARLFDIVAILDGRRSRPQLPPRLEWIGYDEFGRRFFPRIVTADRVREVVEGLAGRVIEVGPMRTGPGSAATVQASGVIRMPRVTPRPGEDPVSFDLTLPVELDLTIDALVANRYRADLTISLVLIARAAEPLLIVVDVPPPAPDEIEVNLRPLTWRAKALGVLGGVRGQLAVRVAAVVREELADLSFRTIDVAERIAAATD</sequence>
<organism evidence="1 2">
    <name type="scientific">Nocardia aurantia</name>
    <dbReference type="NCBI Taxonomy" id="2585199"/>
    <lineage>
        <taxon>Bacteria</taxon>
        <taxon>Bacillati</taxon>
        <taxon>Actinomycetota</taxon>
        <taxon>Actinomycetes</taxon>
        <taxon>Mycobacteriales</taxon>
        <taxon>Nocardiaceae</taxon>
        <taxon>Nocardia</taxon>
    </lineage>
</organism>